<evidence type="ECO:0000256" key="1">
    <source>
        <dbReference type="ARBA" id="ARBA00022723"/>
    </source>
</evidence>
<dbReference type="PROSITE" id="PS50135">
    <property type="entry name" value="ZF_ZZ_2"/>
    <property type="match status" value="1"/>
</dbReference>
<dbReference type="Pfam" id="PF00569">
    <property type="entry name" value="ZZ"/>
    <property type="match status" value="1"/>
</dbReference>
<dbReference type="GO" id="GO:0008270">
    <property type="term" value="F:zinc ion binding"/>
    <property type="evidence" value="ECO:0007669"/>
    <property type="project" value="UniProtKB-KW"/>
</dbReference>
<evidence type="ECO:0000256" key="5">
    <source>
        <dbReference type="SAM" id="MobiDB-lite"/>
    </source>
</evidence>
<keyword evidence="8" id="KW-1185">Reference proteome</keyword>
<dbReference type="InterPro" id="IPR043145">
    <property type="entry name" value="Znf_ZZ_sf"/>
</dbReference>
<accession>A0A1V9YP95</accession>
<dbReference type="OrthoDB" id="103575at2759"/>
<keyword evidence="1" id="KW-0479">Metal-binding</keyword>
<protein>
    <submittedName>
        <fullName evidence="7">CUE domain containing protein</fullName>
    </submittedName>
</protein>
<dbReference type="Gene3D" id="3.30.530.20">
    <property type="match status" value="1"/>
</dbReference>
<dbReference type="Proteomes" id="UP000243579">
    <property type="component" value="Unassembled WGS sequence"/>
</dbReference>
<evidence type="ECO:0000313" key="8">
    <source>
        <dbReference type="Proteomes" id="UP000243579"/>
    </source>
</evidence>
<dbReference type="SUPFAM" id="SSF57850">
    <property type="entry name" value="RING/U-box"/>
    <property type="match status" value="2"/>
</dbReference>
<reference evidence="7 8" key="1">
    <citation type="journal article" date="2014" name="Genome Biol. Evol.">
        <title>The secreted proteins of Achlya hypogyna and Thraustotheca clavata identify the ancestral oomycete secretome and reveal gene acquisitions by horizontal gene transfer.</title>
        <authorList>
            <person name="Misner I."/>
            <person name="Blouin N."/>
            <person name="Leonard G."/>
            <person name="Richards T.A."/>
            <person name="Lane C.E."/>
        </authorList>
    </citation>
    <scope>NUCLEOTIDE SEQUENCE [LARGE SCALE GENOMIC DNA]</scope>
    <source>
        <strain evidence="7 8">ATCC 48635</strain>
    </source>
</reference>
<sequence>MEYPHVNVHLPPYRASTEALAERAISMVKHHAADPGFLRSQGYKRSLQKHGFTAHMRSAPSSSFMEFFITGECDTTLDDLAAGLYADTSHAHRTVQALLYKYDFLDGAVLQTGETRSVEDPFRWFGLKYARLSLHAVFQPRDTVYAELSGTNVDAVGTRTLYQVRHSVDIPDFPPYPNVVRFSYEMSWIFRPLATGRAGFTIVGHLNPMGNIPSWFFNKRTPQKHSINTATFSDLARLRRLLEASPAPIHRVRDGSTQKCFVCGTHCKRWRSCRACACVVCKKCVIVLPLPLEVTRVTTDTSKHTGHPMDRAAYCKGCFSASRLSNPTLLHKAADTPFSNPADLDTRRTSSSTQGSPQQILTLPLVGVEQVSLPPASPLSDITLLLESCRGPNGQIIVDQALMQFAANGELPALSTGLAGGEGIDPSMLASLEYQRQLVAQIQRSLAAHMVFPSSFYPPTAPRTTTQAVAALALDQQAKSWARECGLDIMNITWEDSARFQNSAYGPCISDMTLVVDQTRMPVVRAPNVSDPIMSVSTSQITVTVGNESSHDVPLTKISLQEYLANIHKYTELEESLCAPSHDCTQACFLPIEESASKTDFHVGLYNYQSTPEDPAVLILACTDAGTSAQVVSHTNRVLNFNQRGAKHTFVAERLSIDRAKRGVTTTGAMTTAEEARNYVMIVQIPLERRLAVSNYPGFTCMAPMQQSQILMLASGPQSHSPNVEAAMVGLGDAQGPFPKLSKFSHVKRNALYPIRVTVQFYQATSNGVVSREILQDLATKMDAVKTNASWWGSLVTPDSPSWPSGLNPHEGIWCDDCSTLITTPERYKCLCCPNYDACATCVARGVRHPGIHPLLRLTQPPAAYGFFNYAVQNRNGIRHCVQCLSCHQQIVGILYRCTVCAYYYLCEACELTEGHANFQHPLTKIFTSTAA</sequence>
<dbReference type="Gene3D" id="3.30.60.90">
    <property type="match status" value="2"/>
</dbReference>
<evidence type="ECO:0000259" key="6">
    <source>
        <dbReference type="PROSITE" id="PS50135"/>
    </source>
</evidence>
<keyword evidence="3" id="KW-0862">Zinc</keyword>
<keyword evidence="2 4" id="KW-0863">Zinc-finger</keyword>
<dbReference type="SMART" id="SM00291">
    <property type="entry name" value="ZnF_ZZ"/>
    <property type="match status" value="2"/>
</dbReference>
<comment type="caution">
    <text evidence="7">The sequence shown here is derived from an EMBL/GenBank/DDBJ whole genome shotgun (WGS) entry which is preliminary data.</text>
</comment>
<feature type="region of interest" description="Disordered" evidence="5">
    <location>
        <begin position="334"/>
        <end position="356"/>
    </location>
</feature>
<feature type="domain" description="ZZ-type" evidence="6">
    <location>
        <begin position="810"/>
        <end position="863"/>
    </location>
</feature>
<dbReference type="AlphaFoldDB" id="A0A1V9YP95"/>
<dbReference type="CDD" id="cd02340">
    <property type="entry name" value="ZZ_NBR1_like"/>
    <property type="match status" value="2"/>
</dbReference>
<evidence type="ECO:0000256" key="3">
    <source>
        <dbReference type="ARBA" id="ARBA00022833"/>
    </source>
</evidence>
<organism evidence="7 8">
    <name type="scientific">Achlya hypogyna</name>
    <name type="common">Oomycete</name>
    <name type="synonym">Protoachlya hypogyna</name>
    <dbReference type="NCBI Taxonomy" id="1202772"/>
    <lineage>
        <taxon>Eukaryota</taxon>
        <taxon>Sar</taxon>
        <taxon>Stramenopiles</taxon>
        <taxon>Oomycota</taxon>
        <taxon>Saprolegniomycetes</taxon>
        <taxon>Saprolegniales</taxon>
        <taxon>Achlyaceae</taxon>
        <taxon>Achlya</taxon>
    </lineage>
</organism>
<dbReference type="PANTHER" id="PTHR13510">
    <property type="entry name" value="FYVE-FINGER-CONTAINING RAB5 EFFECTOR PROTEIN RABENOSYN-5-RELATED"/>
    <property type="match status" value="1"/>
</dbReference>
<dbReference type="InterPro" id="IPR052727">
    <property type="entry name" value="Rab4/Rab5_effector"/>
</dbReference>
<name>A0A1V9YP95_ACHHY</name>
<dbReference type="InterPro" id="IPR023393">
    <property type="entry name" value="START-like_dom_sf"/>
</dbReference>
<dbReference type="EMBL" id="JNBR01001434">
    <property type="protein sequence ID" value="OQR87542.1"/>
    <property type="molecule type" value="Genomic_DNA"/>
</dbReference>
<evidence type="ECO:0000256" key="4">
    <source>
        <dbReference type="PROSITE-ProRule" id="PRU00228"/>
    </source>
</evidence>
<dbReference type="PANTHER" id="PTHR13510:SF44">
    <property type="entry name" value="RABENOSYN-5"/>
    <property type="match status" value="1"/>
</dbReference>
<proteinExistence type="predicted"/>
<dbReference type="SUPFAM" id="SSF55961">
    <property type="entry name" value="Bet v1-like"/>
    <property type="match status" value="1"/>
</dbReference>
<evidence type="ECO:0000256" key="2">
    <source>
        <dbReference type="ARBA" id="ARBA00022771"/>
    </source>
</evidence>
<gene>
    <name evidence="7" type="ORF">ACHHYP_08538</name>
</gene>
<dbReference type="InterPro" id="IPR000433">
    <property type="entry name" value="Znf_ZZ"/>
</dbReference>
<evidence type="ECO:0000313" key="7">
    <source>
        <dbReference type="EMBL" id="OQR87542.1"/>
    </source>
</evidence>